<name>A0A9R1MHN5_WHEAT</name>
<reference evidence="1" key="2">
    <citation type="submission" date="2020-03" db="EMBL/GenBank/DDBJ databases">
        <title>The second near-complete assembly of the hexaploid bread wheat (Triticum aestivum) genome.</title>
        <authorList>
            <person name="Zimin A.V."/>
            <person name="Puiu D."/>
            <person name="Shumante A."/>
            <person name="Alonge M."/>
            <person name="Salzberg S.L."/>
        </authorList>
    </citation>
    <scope>NUCLEOTIDE SEQUENCE</scope>
    <source>
        <tissue evidence="1">Leaf</tissue>
    </source>
</reference>
<evidence type="ECO:0000313" key="1">
    <source>
        <dbReference type="EMBL" id="KAF7107329.1"/>
    </source>
</evidence>
<gene>
    <name evidence="1" type="ORF">CFC21_107970</name>
</gene>
<sequence length="35" mass="3499">MDPVADAPDPPGSAATVLDTLGEEVLTVMSPVSIC</sequence>
<dbReference type="AlphaFoldDB" id="A0A9R1MHN5"/>
<feature type="non-terminal residue" evidence="1">
    <location>
        <position position="35"/>
    </location>
</feature>
<accession>A0A9R1MHN5</accession>
<organism evidence="1">
    <name type="scientific">Triticum aestivum</name>
    <name type="common">Wheat</name>
    <dbReference type="NCBI Taxonomy" id="4565"/>
    <lineage>
        <taxon>Eukaryota</taxon>
        <taxon>Viridiplantae</taxon>
        <taxon>Streptophyta</taxon>
        <taxon>Embryophyta</taxon>
        <taxon>Tracheophyta</taxon>
        <taxon>Spermatophyta</taxon>
        <taxon>Magnoliopsida</taxon>
        <taxon>Liliopsida</taxon>
        <taxon>Poales</taxon>
        <taxon>Poaceae</taxon>
        <taxon>BOP clade</taxon>
        <taxon>Pooideae</taxon>
        <taxon>Triticodae</taxon>
        <taxon>Triticeae</taxon>
        <taxon>Triticinae</taxon>
        <taxon>Triticum</taxon>
    </lineage>
</organism>
<dbReference type="EMBL" id="CM022231">
    <property type="protein sequence ID" value="KAF7107329.1"/>
    <property type="molecule type" value="Genomic_DNA"/>
</dbReference>
<proteinExistence type="predicted"/>
<protein>
    <submittedName>
        <fullName evidence="1">Uncharacterized protein</fullName>
    </submittedName>
</protein>
<dbReference type="Proteomes" id="UP000815260">
    <property type="component" value="Chromosome 7D"/>
</dbReference>
<reference evidence="1" key="1">
    <citation type="journal article" date="2017" name="Gigascience">
        <title>The first near-complete assembly of the hexaploid bread wheat genome, Triticum aestivum.</title>
        <authorList>
            <person name="Zimin A.V."/>
            <person name="Puiu D."/>
            <person name="Hall R."/>
            <person name="Kingan S."/>
            <person name="Clavijo B.J."/>
            <person name="Salzberg S.L."/>
        </authorList>
    </citation>
    <scope>NUCLEOTIDE SEQUENCE</scope>
    <source>
        <tissue evidence="1">Leaf</tissue>
    </source>
</reference>
<comment type="caution">
    <text evidence="1">The sequence shown here is derived from an EMBL/GenBank/DDBJ whole genome shotgun (WGS) entry which is preliminary data.</text>
</comment>